<evidence type="ECO:0000313" key="2">
    <source>
        <dbReference type="EMBL" id="MBP3191346.1"/>
    </source>
</evidence>
<dbReference type="RefSeq" id="WP_210509745.1">
    <property type="nucleotide sequence ID" value="NZ_JAFIDN010000001.1"/>
</dbReference>
<name>A0A8J7USA1_9BACT</name>
<keyword evidence="3" id="KW-1185">Reference proteome</keyword>
<dbReference type="PANTHER" id="PTHR36536:SF3">
    <property type="entry name" value="UPF0111 PROTEIN HI_1603"/>
    <property type="match status" value="1"/>
</dbReference>
<dbReference type="Pfam" id="PF01865">
    <property type="entry name" value="PhoU_div"/>
    <property type="match status" value="1"/>
</dbReference>
<dbReference type="EMBL" id="JAFIDN010000001">
    <property type="protein sequence ID" value="MBP3191346.1"/>
    <property type="molecule type" value="Genomic_DNA"/>
</dbReference>
<dbReference type="AlphaFoldDB" id="A0A8J7USA1"/>
<dbReference type="PANTHER" id="PTHR36536">
    <property type="entry name" value="UPF0111 PROTEIN HI_1603"/>
    <property type="match status" value="1"/>
</dbReference>
<dbReference type="InterPro" id="IPR038078">
    <property type="entry name" value="PhoU-like_sf"/>
</dbReference>
<dbReference type="InterPro" id="IPR018445">
    <property type="entry name" value="Put_Phosphate_transp_reg"/>
</dbReference>
<protein>
    <submittedName>
        <fullName evidence="2">DUF47 family protein</fullName>
    </submittedName>
</protein>
<dbReference type="Gene3D" id="1.20.58.220">
    <property type="entry name" value="Phosphate transport system protein phou homolog 2, domain 2"/>
    <property type="match status" value="1"/>
</dbReference>
<comment type="caution">
    <text evidence="2">The sequence shown here is derived from an EMBL/GenBank/DDBJ whole genome shotgun (WGS) entry which is preliminary data.</text>
</comment>
<accession>A0A8J7USA1</accession>
<comment type="similarity">
    <text evidence="1">Belongs to the UPF0111 family.</text>
</comment>
<proteinExistence type="inferred from homology"/>
<reference evidence="2" key="1">
    <citation type="submission" date="2021-02" db="EMBL/GenBank/DDBJ databases">
        <title>Natronogracilivirga saccharolytica gen. nov. sp. nov. a new anaerobic, haloalkiliphilic carbohydrate-fermenting bacterium from soda lake and proposing of Cyclonatronumiaceae fam. nov. in the phylum Balneolaeota.</title>
        <authorList>
            <person name="Zhilina T.N."/>
            <person name="Sorokin D.Y."/>
            <person name="Zavarzina D.G."/>
            <person name="Toshchakov S.V."/>
            <person name="Kublanov I.V."/>
        </authorList>
    </citation>
    <scope>NUCLEOTIDE SEQUENCE</scope>
    <source>
        <strain evidence="2">Z-1702</strain>
    </source>
</reference>
<evidence type="ECO:0000256" key="1">
    <source>
        <dbReference type="ARBA" id="ARBA00008591"/>
    </source>
</evidence>
<organism evidence="2 3">
    <name type="scientific">Natronogracilivirga saccharolytica</name>
    <dbReference type="NCBI Taxonomy" id="2812953"/>
    <lineage>
        <taxon>Bacteria</taxon>
        <taxon>Pseudomonadati</taxon>
        <taxon>Balneolota</taxon>
        <taxon>Balneolia</taxon>
        <taxon>Balneolales</taxon>
        <taxon>Cyclonatronaceae</taxon>
        <taxon>Natronogracilivirga</taxon>
    </lineage>
</organism>
<sequence>MAQLFTKHKQIEGEIDDFLDMIVEGGLLFKKGVQFYLHGRKDEFEGRLSELRSLEKQADTLRRNVETKLYLRTLIPEFRGDVLGLLEHSDAVLNKITDTLLEFSVEIPETLEDLNELHEDLAFNAIEASENMVKAIRAYFRDLSAVRDNIKQVQFSREETNRIAEKYKRDLFQRTNLRLSHKIHLRYFAHNIEQIADEAEDVCDRLAIAAIKRYI</sequence>
<dbReference type="InterPro" id="IPR002727">
    <property type="entry name" value="DUF47"/>
</dbReference>
<dbReference type="Proteomes" id="UP000673975">
    <property type="component" value="Unassembled WGS sequence"/>
</dbReference>
<gene>
    <name evidence="2" type="ORF">NATSA_01585</name>
</gene>
<evidence type="ECO:0000313" key="3">
    <source>
        <dbReference type="Proteomes" id="UP000673975"/>
    </source>
</evidence>